<evidence type="ECO:0000256" key="6">
    <source>
        <dbReference type="ARBA" id="ARBA00022857"/>
    </source>
</evidence>
<dbReference type="Pfam" id="PF00667">
    <property type="entry name" value="FAD_binding_1"/>
    <property type="match status" value="1"/>
</dbReference>
<feature type="binding site" evidence="12">
    <location>
        <begin position="530"/>
        <end position="531"/>
    </location>
    <ligand>
        <name>NADP(+)</name>
        <dbReference type="ChEBI" id="CHEBI:58349"/>
    </ligand>
</feature>
<comment type="function">
    <text evidence="11">Component of the sulfite reductase complex that catalyzes the 6-electron reduction of sulfite to sulfide. This is one of several activities required for the biosynthesis of L-cysteine from sulfate. The flavoprotein component catalyzes the electron flow from NADPH -&gt; FAD -&gt; FMN to the hemoprotein component.</text>
</comment>
<dbReference type="NCBIfam" id="TIGR01931">
    <property type="entry name" value="cysJ"/>
    <property type="match status" value="1"/>
</dbReference>
<evidence type="ECO:0000256" key="1">
    <source>
        <dbReference type="ARBA" id="ARBA00022448"/>
    </source>
</evidence>
<dbReference type="GO" id="GO:0010181">
    <property type="term" value="F:FMN binding"/>
    <property type="evidence" value="ECO:0007669"/>
    <property type="project" value="InterPro"/>
</dbReference>
<protein>
    <recommendedName>
        <fullName evidence="11">Sulfite reductase [NADPH] flavoprotein alpha-component</fullName>
        <shortName evidence="11">SiR-FP</shortName>
        <ecNumber evidence="11">1.8.1.2</ecNumber>
    </recommendedName>
</protein>
<reference evidence="15 16" key="1">
    <citation type="submission" date="2019-12" db="EMBL/GenBank/DDBJ databases">
        <title>Genome sequencing and assembly of endphytes of Porphyra tenera.</title>
        <authorList>
            <person name="Park J.M."/>
            <person name="Shin R."/>
            <person name="Jo S.H."/>
        </authorList>
    </citation>
    <scope>NUCLEOTIDE SEQUENCE [LARGE SCALE GENOMIC DNA]</scope>
    <source>
        <strain evidence="15 16">GPM4</strain>
    </source>
</reference>
<dbReference type="Proteomes" id="UP000464524">
    <property type="component" value="Chromosome"/>
</dbReference>
<evidence type="ECO:0000259" key="13">
    <source>
        <dbReference type="PROSITE" id="PS50902"/>
    </source>
</evidence>
<evidence type="ECO:0000256" key="7">
    <source>
        <dbReference type="ARBA" id="ARBA00022982"/>
    </source>
</evidence>
<dbReference type="AlphaFoldDB" id="A0A857JLE0"/>
<evidence type="ECO:0000256" key="11">
    <source>
        <dbReference type="PIRNR" id="PIRNR000207"/>
    </source>
</evidence>
<feature type="binding site" evidence="12">
    <location>
        <begin position="124"/>
        <end position="127"/>
    </location>
    <ligand>
        <name>FMN</name>
        <dbReference type="ChEBI" id="CHEBI:58210"/>
    </ligand>
</feature>
<dbReference type="SUPFAM" id="SSF52343">
    <property type="entry name" value="Ferredoxin reductase-like, C-terminal NADP-linked domain"/>
    <property type="match status" value="1"/>
</dbReference>
<dbReference type="InterPro" id="IPR008254">
    <property type="entry name" value="Flavodoxin/NO_synth"/>
</dbReference>
<evidence type="ECO:0000259" key="14">
    <source>
        <dbReference type="PROSITE" id="PS51384"/>
    </source>
</evidence>
<keyword evidence="8 11" id="KW-0560">Oxidoreductase</keyword>
<dbReference type="InterPro" id="IPR017927">
    <property type="entry name" value="FAD-bd_FR_type"/>
</dbReference>
<evidence type="ECO:0000313" key="16">
    <source>
        <dbReference type="Proteomes" id="UP000464524"/>
    </source>
</evidence>
<dbReference type="PRINTS" id="PR00371">
    <property type="entry name" value="FPNCR"/>
</dbReference>
<feature type="binding site" evidence="12">
    <location>
        <position position="610"/>
    </location>
    <ligand>
        <name>FAD</name>
        <dbReference type="ChEBI" id="CHEBI:57692"/>
    </ligand>
</feature>
<dbReference type="InterPro" id="IPR001709">
    <property type="entry name" value="Flavoprot_Pyr_Nucl_cyt_Rdtase"/>
</dbReference>
<dbReference type="InterPro" id="IPR017938">
    <property type="entry name" value="Riboflavin_synthase-like_b-brl"/>
</dbReference>
<feature type="binding site" evidence="12">
    <location>
        <position position="421"/>
    </location>
    <ligand>
        <name>FAD</name>
        <dbReference type="ChEBI" id="CHEBI:57692"/>
    </ligand>
</feature>
<dbReference type="GO" id="GO:0004783">
    <property type="term" value="F:sulfite reductase (NADPH) activity"/>
    <property type="evidence" value="ECO:0007669"/>
    <property type="project" value="UniProtKB-EC"/>
</dbReference>
<feature type="domain" description="Flavodoxin-like" evidence="13">
    <location>
        <begin position="71"/>
        <end position="209"/>
    </location>
</feature>
<feature type="binding site" evidence="12">
    <location>
        <position position="572"/>
    </location>
    <ligand>
        <name>NADP(+)</name>
        <dbReference type="ChEBI" id="CHEBI:58349"/>
    </ligand>
</feature>
<gene>
    <name evidence="15" type="ORF">FX988_02369</name>
</gene>
<name>A0A857JLE0_9ALTE</name>
<dbReference type="GO" id="GO:0005829">
    <property type="term" value="C:cytosol"/>
    <property type="evidence" value="ECO:0007669"/>
    <property type="project" value="TreeGrafter"/>
</dbReference>
<dbReference type="InterPro" id="IPR001094">
    <property type="entry name" value="Flavdoxin-like"/>
</dbReference>
<feature type="binding site" evidence="12">
    <location>
        <begin position="397"/>
        <end position="400"/>
    </location>
    <ligand>
        <name>FAD</name>
        <dbReference type="ChEBI" id="CHEBI:57692"/>
    </ligand>
</feature>
<dbReference type="OrthoDB" id="9816402at2"/>
<dbReference type="InterPro" id="IPR003097">
    <property type="entry name" value="CysJ-like_FAD-binding"/>
</dbReference>
<keyword evidence="16" id="KW-1185">Reference proteome</keyword>
<dbReference type="Pfam" id="PF00258">
    <property type="entry name" value="Flavodoxin_1"/>
    <property type="match status" value="1"/>
</dbReference>
<comment type="catalytic activity">
    <reaction evidence="10 11">
        <text>hydrogen sulfide + 3 NADP(+) + 3 H2O = sulfite + 3 NADPH + 4 H(+)</text>
        <dbReference type="Rhea" id="RHEA:13801"/>
        <dbReference type="ChEBI" id="CHEBI:15377"/>
        <dbReference type="ChEBI" id="CHEBI:15378"/>
        <dbReference type="ChEBI" id="CHEBI:17359"/>
        <dbReference type="ChEBI" id="CHEBI:29919"/>
        <dbReference type="ChEBI" id="CHEBI:57783"/>
        <dbReference type="ChEBI" id="CHEBI:58349"/>
        <dbReference type="EC" id="1.8.1.2"/>
    </reaction>
</comment>
<keyword evidence="1 11" id="KW-0813">Transport</keyword>
<evidence type="ECO:0000256" key="9">
    <source>
        <dbReference type="ARBA" id="ARBA00023192"/>
    </source>
</evidence>
<dbReference type="InterPro" id="IPR001433">
    <property type="entry name" value="OxRdtase_FAD/NAD-bd"/>
</dbReference>
<keyword evidence="6 11" id="KW-0521">NADP</keyword>
<evidence type="ECO:0000256" key="12">
    <source>
        <dbReference type="PIRSR" id="PIRSR000207-1"/>
    </source>
</evidence>
<dbReference type="GO" id="GO:0070814">
    <property type="term" value="P:hydrogen sulfide biosynthetic process"/>
    <property type="evidence" value="ECO:0007669"/>
    <property type="project" value="UniProtKB-UniPathway"/>
</dbReference>
<dbReference type="SUPFAM" id="SSF63380">
    <property type="entry name" value="Riboflavin synthase domain-like"/>
    <property type="match status" value="1"/>
</dbReference>
<dbReference type="Gene3D" id="1.20.990.10">
    <property type="entry name" value="NADPH-cytochrome p450 Reductase, Chain A, domain 3"/>
    <property type="match status" value="1"/>
</dbReference>
<dbReference type="CDD" id="cd06199">
    <property type="entry name" value="SiR"/>
    <property type="match status" value="1"/>
</dbReference>
<dbReference type="Gene3D" id="2.40.30.10">
    <property type="entry name" value="Translation factors"/>
    <property type="match status" value="1"/>
</dbReference>
<dbReference type="PANTHER" id="PTHR19384:SF128">
    <property type="entry name" value="NADPH OXIDOREDUCTASE A"/>
    <property type="match status" value="1"/>
</dbReference>
<feature type="domain" description="FAD-binding FR-type" evidence="14">
    <location>
        <begin position="245"/>
        <end position="459"/>
    </location>
</feature>
<dbReference type="UniPathway" id="UPA00140">
    <property type="reaction ID" value="UER00207"/>
</dbReference>
<keyword evidence="9 11" id="KW-0198">Cysteine biosynthesis</keyword>
<dbReference type="Gene3D" id="3.40.50.80">
    <property type="entry name" value="Nucleotide-binding domain of ferredoxin-NADP reductase (FNR) module"/>
    <property type="match status" value="1"/>
</dbReference>
<feature type="binding site" evidence="12">
    <location>
        <begin position="536"/>
        <end position="540"/>
    </location>
    <ligand>
        <name>NADP(+)</name>
        <dbReference type="ChEBI" id="CHEBI:58349"/>
    </ligand>
</feature>
<keyword evidence="2 11" id="KW-0028">Amino-acid biosynthesis</keyword>
<dbReference type="PROSITE" id="PS50902">
    <property type="entry name" value="FLAVODOXIN_LIKE"/>
    <property type="match status" value="1"/>
</dbReference>
<feature type="binding site" evidence="12">
    <location>
        <begin position="415"/>
        <end position="417"/>
    </location>
    <ligand>
        <name>FAD</name>
        <dbReference type="ChEBI" id="CHEBI:57692"/>
    </ligand>
</feature>
<dbReference type="FunFam" id="3.40.50.80:FF:000001">
    <property type="entry name" value="NADPH--cytochrome P450 reductase 1"/>
    <property type="match status" value="1"/>
</dbReference>
<dbReference type="Gene3D" id="3.40.50.360">
    <property type="match status" value="1"/>
</dbReference>
<accession>A0A857JLE0</accession>
<dbReference type="InterPro" id="IPR029039">
    <property type="entry name" value="Flavoprotein-like_sf"/>
</dbReference>
<feature type="binding site" evidence="12">
    <location>
        <begin position="160"/>
        <end position="169"/>
    </location>
    <ligand>
        <name>FMN</name>
        <dbReference type="ChEBI" id="CHEBI:58210"/>
    </ligand>
</feature>
<dbReference type="InterPro" id="IPR023173">
    <property type="entry name" value="NADPH_Cyt_P450_Rdtase_alpha"/>
</dbReference>
<dbReference type="InterPro" id="IPR010199">
    <property type="entry name" value="CysJ"/>
</dbReference>
<dbReference type="SUPFAM" id="SSF52218">
    <property type="entry name" value="Flavoproteins"/>
    <property type="match status" value="1"/>
</dbReference>
<feature type="binding site" evidence="12">
    <location>
        <position position="333"/>
    </location>
    <ligand>
        <name>FAD</name>
        <dbReference type="ChEBI" id="CHEBI:57692"/>
    </ligand>
</feature>
<keyword evidence="7 11" id="KW-0249">Electron transport</keyword>
<dbReference type="PANTHER" id="PTHR19384">
    <property type="entry name" value="NITRIC OXIDE SYNTHASE-RELATED"/>
    <property type="match status" value="1"/>
</dbReference>
<comment type="cofactor">
    <cofactor evidence="11 12">
        <name>FAD</name>
        <dbReference type="ChEBI" id="CHEBI:57692"/>
    </cofactor>
    <text evidence="11 12">Binds 1 FAD per subunit.</text>
</comment>
<dbReference type="EMBL" id="CP047656">
    <property type="protein sequence ID" value="QHJ12118.1"/>
    <property type="molecule type" value="Genomic_DNA"/>
</dbReference>
<comment type="pathway">
    <text evidence="11">Sulfur metabolism; hydrogen sulfide biosynthesis; hydrogen sulfide from sulfite (NADPH route): step 1/1.</text>
</comment>
<dbReference type="InterPro" id="IPR039261">
    <property type="entry name" value="FNR_nucleotide-bd"/>
</dbReference>
<feature type="binding site" evidence="12">
    <location>
        <begin position="77"/>
        <end position="82"/>
    </location>
    <ligand>
        <name>FMN</name>
        <dbReference type="ChEBI" id="CHEBI:58210"/>
    </ligand>
</feature>
<dbReference type="RefSeq" id="WP_160180029.1">
    <property type="nucleotide sequence ID" value="NZ_CP047656.1"/>
</dbReference>
<dbReference type="PIRSF" id="PIRSF000207">
    <property type="entry name" value="SiR-FP_CysJ"/>
    <property type="match status" value="1"/>
</dbReference>
<evidence type="ECO:0000256" key="8">
    <source>
        <dbReference type="ARBA" id="ARBA00023002"/>
    </source>
</evidence>
<sequence length="610" mass="67091">MSLNTQQNLGSTTALSDTQWAQLNQLTPSLTPAQLGWLSGYLAGLAQTQTGVPTAHTSPMVGDSASPEKFITILYGSQTGNAKALAQGYKAKMDAAGISAKLVNMADYKVKQLKNESHVVVIVSTHGEGDAPDDAVELHDFLSSKKAPKLPNLSFSVLGLGDSSYEFFCQTAKDFDKKLEELGATRIVDRADCDVDYDDAADTWSQKVLDKVQDELKAKSNSHVVSMPHVGKPSLSVAAAQYSKKNPYTASLLDSQKITGRDSVKDIRHIEISLEDSSIQYRPGDALGVWFKNDPVMVDELLALLELDGSAQVTISDDTLSVRDALIEKRELTQSYPSFATAYAGLANNPELNALIEDKAGLRAFLGERQIIDIVRQYPAKAGAQALVDMLRGITPRLYSIASSQAEVEDEVHLTVALVEYDAHGQVHQGGASGYLAQRLEEGGEVQVFVEKNDNFRLPESTDTPVIMVGPGTGIAPFRAFMQEREAQEAEGKNWLFFGNPNYTQDFLYQTEWQRFVKDGVLNKVTLAFSRDQEDKIYVQHRLLEQGAEVFEWLEQGAHFYVCGDANHMAKDVHAALVEIVQKHGAKSAEAAEEYLTALRRAKRYQKDVY</sequence>
<evidence type="ECO:0000256" key="5">
    <source>
        <dbReference type="ARBA" id="ARBA00022827"/>
    </source>
</evidence>
<evidence type="ECO:0000256" key="10">
    <source>
        <dbReference type="ARBA" id="ARBA00052219"/>
    </source>
</evidence>
<comment type="cofactor">
    <cofactor evidence="11 12">
        <name>FMN</name>
        <dbReference type="ChEBI" id="CHEBI:58210"/>
    </cofactor>
    <text evidence="11 12">Binds 1 FMN per subunit.</text>
</comment>
<evidence type="ECO:0000256" key="2">
    <source>
        <dbReference type="ARBA" id="ARBA00022605"/>
    </source>
</evidence>
<keyword evidence="3 11" id="KW-0285">Flavoprotein</keyword>
<keyword evidence="5 11" id="KW-0274">FAD</keyword>
<dbReference type="PROSITE" id="PS51384">
    <property type="entry name" value="FAD_FR"/>
    <property type="match status" value="1"/>
</dbReference>
<dbReference type="EC" id="1.8.1.2" evidence="11"/>
<comment type="subunit">
    <text evidence="11">Alpha(8)-beta(8). The alpha component is a flavoprotein, the beta component is a hemoprotein.</text>
</comment>
<keyword evidence="4 11" id="KW-0288">FMN</keyword>
<feature type="binding site" evidence="12">
    <location>
        <begin position="430"/>
        <end position="433"/>
    </location>
    <ligand>
        <name>FAD</name>
        <dbReference type="ChEBI" id="CHEBI:57692"/>
    </ligand>
</feature>
<dbReference type="GO" id="GO:0050660">
    <property type="term" value="F:flavin adenine dinucleotide binding"/>
    <property type="evidence" value="ECO:0007669"/>
    <property type="project" value="InterPro"/>
</dbReference>
<organism evidence="15 16">
    <name type="scientific">Paraglaciecola mesophila</name>
    <dbReference type="NCBI Taxonomy" id="197222"/>
    <lineage>
        <taxon>Bacteria</taxon>
        <taxon>Pseudomonadati</taxon>
        <taxon>Pseudomonadota</taxon>
        <taxon>Gammaproteobacteria</taxon>
        <taxon>Alteromonadales</taxon>
        <taxon>Alteromonadaceae</taxon>
        <taxon>Paraglaciecola</taxon>
    </lineage>
</organism>
<evidence type="ECO:0000313" key="15">
    <source>
        <dbReference type="EMBL" id="QHJ12118.1"/>
    </source>
</evidence>
<dbReference type="PRINTS" id="PR00369">
    <property type="entry name" value="FLAVODOXIN"/>
</dbReference>
<dbReference type="GO" id="GO:0019344">
    <property type="term" value="P:cysteine biosynthetic process"/>
    <property type="evidence" value="ECO:0007669"/>
    <property type="project" value="UniProtKB-KW"/>
</dbReference>
<proteinExistence type="predicted"/>
<dbReference type="Pfam" id="PF00175">
    <property type="entry name" value="NAD_binding_1"/>
    <property type="match status" value="1"/>
</dbReference>
<evidence type="ECO:0000256" key="4">
    <source>
        <dbReference type="ARBA" id="ARBA00022643"/>
    </source>
</evidence>
<dbReference type="KEGG" id="pmes:FX988_02369"/>
<evidence type="ECO:0000256" key="3">
    <source>
        <dbReference type="ARBA" id="ARBA00022630"/>
    </source>
</evidence>